<proteinExistence type="predicted"/>
<dbReference type="VEuPathDB" id="FungiDB:PV06_08931"/>
<dbReference type="InterPro" id="IPR036864">
    <property type="entry name" value="Zn2-C6_fun-type_DNA-bd_sf"/>
</dbReference>
<dbReference type="STRING" id="215243.A0A0D2AG82"/>
<dbReference type="Proteomes" id="UP000053342">
    <property type="component" value="Unassembled WGS sequence"/>
</dbReference>
<dbReference type="PANTHER" id="PTHR47425:SF2">
    <property type="entry name" value="FARB-RELATED"/>
    <property type="match status" value="1"/>
</dbReference>
<feature type="compositionally biased region" description="Basic and acidic residues" evidence="6">
    <location>
        <begin position="63"/>
        <end position="73"/>
    </location>
</feature>
<evidence type="ECO:0000256" key="6">
    <source>
        <dbReference type="SAM" id="MobiDB-lite"/>
    </source>
</evidence>
<organism evidence="8 9">
    <name type="scientific">Exophiala oligosperma</name>
    <dbReference type="NCBI Taxonomy" id="215243"/>
    <lineage>
        <taxon>Eukaryota</taxon>
        <taxon>Fungi</taxon>
        <taxon>Dikarya</taxon>
        <taxon>Ascomycota</taxon>
        <taxon>Pezizomycotina</taxon>
        <taxon>Eurotiomycetes</taxon>
        <taxon>Chaetothyriomycetidae</taxon>
        <taxon>Chaetothyriales</taxon>
        <taxon>Herpotrichiellaceae</taxon>
        <taxon>Exophiala</taxon>
    </lineage>
</organism>
<reference evidence="8 9" key="1">
    <citation type="submission" date="2015-01" db="EMBL/GenBank/DDBJ databases">
        <title>The Genome Sequence of Exophiala oligosperma CBS72588.</title>
        <authorList>
            <consortium name="The Broad Institute Genomics Platform"/>
            <person name="Cuomo C."/>
            <person name="de Hoog S."/>
            <person name="Gorbushina A."/>
            <person name="Stielow B."/>
            <person name="Teixiera M."/>
            <person name="Abouelleil A."/>
            <person name="Chapman S.B."/>
            <person name="Priest M."/>
            <person name="Young S.K."/>
            <person name="Wortman J."/>
            <person name="Nusbaum C."/>
            <person name="Birren B."/>
        </authorList>
    </citation>
    <scope>NUCLEOTIDE SEQUENCE [LARGE SCALE GENOMIC DNA]</scope>
    <source>
        <strain evidence="8 9">CBS 72588</strain>
    </source>
</reference>
<dbReference type="GeneID" id="27361005"/>
<dbReference type="Pfam" id="PF04082">
    <property type="entry name" value="Fungal_trans"/>
    <property type="match status" value="1"/>
</dbReference>
<evidence type="ECO:0000313" key="8">
    <source>
        <dbReference type="EMBL" id="KIW39126.1"/>
    </source>
</evidence>
<dbReference type="CDD" id="cd00067">
    <property type="entry name" value="GAL4"/>
    <property type="match status" value="1"/>
</dbReference>
<dbReference type="GO" id="GO:0006351">
    <property type="term" value="P:DNA-templated transcription"/>
    <property type="evidence" value="ECO:0007669"/>
    <property type="project" value="InterPro"/>
</dbReference>
<sequence length="752" mass="84441">MQTTRREHFINTGGPKGSRRSCESCHNRKVRCDVDSSGIPCNNCHLDARRCVIREPLKRGRKSRLERLARERGPTSGTDAPIVPRADGRRKRSTYDDIEACLSLPRIAPLSQGLDESDDTPSTTDVYVPFYFHKFLKLGDMQHLSPTEIRCLEREYCLQVPSGRVLDEFVRQYFLYVHPCLPLLNEGHFWALYSGSGRDGNCSPTFSLALFQAILFTACRFVSISSIKACGFRDLQSARTTLHRRAELLVEHSLERDSVALAQTSLLLSLQATLVDQSLNSMWLSKAISYAKEAGAQNYYRSTRSDIETIREQKRLWWCCILRDRMIALGVRRDIQISPEDFDLDQGGLTESDLVGEAHSLQVYDSRSRSALSKTIVAHCALAVAITWTMSAAYGASSSSLEDRPTVSQLVSSMVEIERANTELKVWSRRFMSDLVNHGDRDLGCRTLNPSVTFFADMTLIHYYSAKIALCNHQASILQRHQVHLDDHEFRLASLNRDLRNAITSVAGKIKELSNQGLAHNLPITAPSCSALPFILEALNLRLSAAAQKDIHQQQLERYAAIMRLFRTQHDHTECVTSAINYLLQVVDSEIQHLGPSSQVSLRGVEQRDFENGNSKALLHRPSTWSDVFTGKPTVYLRLSLSLDFALSRGRAPRMADLQSWVLDTTPASVPGPLFMHAMSPLMMPPVTPPIIVPNTVLDVVDDNNQEECFPTLTTEDTTDSDLGFVIPWYLTEVSDSVYGDLQFLDSVEPCI</sequence>
<accession>A0A0D2AG82</accession>
<dbReference type="Gene3D" id="4.10.240.10">
    <property type="entry name" value="Zn(2)-C6 fungal-type DNA-binding domain"/>
    <property type="match status" value="1"/>
</dbReference>
<protein>
    <recommendedName>
        <fullName evidence="7">Zn(2)-C6 fungal-type domain-containing protein</fullName>
    </recommendedName>
</protein>
<dbReference type="SMART" id="SM00906">
    <property type="entry name" value="Fungal_trans"/>
    <property type="match status" value="1"/>
</dbReference>
<dbReference type="InterPro" id="IPR052761">
    <property type="entry name" value="Fungal_Detox/Toxin_TFs"/>
</dbReference>
<dbReference type="CDD" id="cd12148">
    <property type="entry name" value="fungal_TF_MHR"/>
    <property type="match status" value="1"/>
</dbReference>
<name>A0A0D2AG82_9EURO</name>
<keyword evidence="3" id="KW-0238">DNA-binding</keyword>
<dbReference type="InterPro" id="IPR001138">
    <property type="entry name" value="Zn2Cys6_DnaBD"/>
</dbReference>
<feature type="region of interest" description="Disordered" evidence="6">
    <location>
        <begin position="1"/>
        <end position="20"/>
    </location>
</feature>
<dbReference type="EMBL" id="KN847340">
    <property type="protein sequence ID" value="KIW39126.1"/>
    <property type="molecule type" value="Genomic_DNA"/>
</dbReference>
<evidence type="ECO:0000256" key="5">
    <source>
        <dbReference type="ARBA" id="ARBA00023242"/>
    </source>
</evidence>
<dbReference type="GO" id="GO:0003677">
    <property type="term" value="F:DNA binding"/>
    <property type="evidence" value="ECO:0007669"/>
    <property type="project" value="UniProtKB-KW"/>
</dbReference>
<dbReference type="PANTHER" id="PTHR47425">
    <property type="entry name" value="FARB-RELATED"/>
    <property type="match status" value="1"/>
</dbReference>
<evidence type="ECO:0000313" key="9">
    <source>
        <dbReference type="Proteomes" id="UP000053342"/>
    </source>
</evidence>
<dbReference type="RefSeq" id="XP_016259342.1">
    <property type="nucleotide sequence ID" value="XM_016410320.1"/>
</dbReference>
<dbReference type="Pfam" id="PF00172">
    <property type="entry name" value="Zn_clus"/>
    <property type="match status" value="1"/>
</dbReference>
<keyword evidence="5" id="KW-0539">Nucleus</keyword>
<dbReference type="GO" id="GO:0008270">
    <property type="term" value="F:zinc ion binding"/>
    <property type="evidence" value="ECO:0007669"/>
    <property type="project" value="InterPro"/>
</dbReference>
<dbReference type="OrthoDB" id="4161332at2759"/>
<keyword evidence="4" id="KW-0804">Transcription</keyword>
<feature type="region of interest" description="Disordered" evidence="6">
    <location>
        <begin position="63"/>
        <end position="91"/>
    </location>
</feature>
<feature type="domain" description="Zn(2)-C6 fungal-type" evidence="7">
    <location>
        <begin position="21"/>
        <end position="53"/>
    </location>
</feature>
<keyword evidence="2" id="KW-0805">Transcription regulation</keyword>
<dbReference type="PROSITE" id="PS50048">
    <property type="entry name" value="ZN2_CY6_FUNGAL_2"/>
    <property type="match status" value="1"/>
</dbReference>
<evidence type="ECO:0000256" key="2">
    <source>
        <dbReference type="ARBA" id="ARBA00023015"/>
    </source>
</evidence>
<dbReference type="InterPro" id="IPR007219">
    <property type="entry name" value="XnlR_reg_dom"/>
</dbReference>
<evidence type="ECO:0000256" key="1">
    <source>
        <dbReference type="ARBA" id="ARBA00022723"/>
    </source>
</evidence>
<evidence type="ECO:0000256" key="3">
    <source>
        <dbReference type="ARBA" id="ARBA00023125"/>
    </source>
</evidence>
<keyword evidence="9" id="KW-1185">Reference proteome</keyword>
<gene>
    <name evidence="8" type="ORF">PV06_08931</name>
</gene>
<evidence type="ECO:0000259" key="7">
    <source>
        <dbReference type="PROSITE" id="PS50048"/>
    </source>
</evidence>
<evidence type="ECO:0000256" key="4">
    <source>
        <dbReference type="ARBA" id="ARBA00023163"/>
    </source>
</evidence>
<dbReference type="AlphaFoldDB" id="A0A0D2AG82"/>
<keyword evidence="1" id="KW-0479">Metal-binding</keyword>
<dbReference type="GO" id="GO:0000981">
    <property type="term" value="F:DNA-binding transcription factor activity, RNA polymerase II-specific"/>
    <property type="evidence" value="ECO:0007669"/>
    <property type="project" value="InterPro"/>
</dbReference>
<dbReference type="SUPFAM" id="SSF57701">
    <property type="entry name" value="Zn2/Cys6 DNA-binding domain"/>
    <property type="match status" value="1"/>
</dbReference>